<comment type="caution">
    <text evidence="2">The sequence shown here is derived from an EMBL/GenBank/DDBJ whole genome shotgun (WGS) entry which is preliminary data.</text>
</comment>
<reference evidence="2 3" key="1">
    <citation type="submission" date="2019-05" db="EMBL/GenBank/DDBJ databases">
        <title>Another draft genome of Portunus trituberculatus and its Hox gene families provides insights of decapod evolution.</title>
        <authorList>
            <person name="Jeong J.-H."/>
            <person name="Song I."/>
            <person name="Kim S."/>
            <person name="Choi T."/>
            <person name="Kim D."/>
            <person name="Ryu S."/>
            <person name="Kim W."/>
        </authorList>
    </citation>
    <scope>NUCLEOTIDE SEQUENCE [LARGE SCALE GENOMIC DNA]</scope>
    <source>
        <tissue evidence="2">Muscle</tissue>
    </source>
</reference>
<organism evidence="2 3">
    <name type="scientific">Portunus trituberculatus</name>
    <name type="common">Swimming crab</name>
    <name type="synonym">Neptunus trituberculatus</name>
    <dbReference type="NCBI Taxonomy" id="210409"/>
    <lineage>
        <taxon>Eukaryota</taxon>
        <taxon>Metazoa</taxon>
        <taxon>Ecdysozoa</taxon>
        <taxon>Arthropoda</taxon>
        <taxon>Crustacea</taxon>
        <taxon>Multicrustacea</taxon>
        <taxon>Malacostraca</taxon>
        <taxon>Eumalacostraca</taxon>
        <taxon>Eucarida</taxon>
        <taxon>Decapoda</taxon>
        <taxon>Pleocyemata</taxon>
        <taxon>Brachyura</taxon>
        <taxon>Eubrachyura</taxon>
        <taxon>Portunoidea</taxon>
        <taxon>Portunidae</taxon>
        <taxon>Portuninae</taxon>
        <taxon>Portunus</taxon>
    </lineage>
</organism>
<name>A0A5B7FP56_PORTR</name>
<protein>
    <submittedName>
        <fullName evidence="2">Uncharacterized protein</fullName>
    </submittedName>
</protein>
<dbReference type="Proteomes" id="UP000324222">
    <property type="component" value="Unassembled WGS sequence"/>
</dbReference>
<keyword evidence="3" id="KW-1185">Reference proteome</keyword>
<gene>
    <name evidence="2" type="ORF">E2C01_039853</name>
</gene>
<dbReference type="AlphaFoldDB" id="A0A5B7FP56"/>
<proteinExistence type="predicted"/>
<feature type="region of interest" description="Disordered" evidence="1">
    <location>
        <begin position="45"/>
        <end position="113"/>
    </location>
</feature>
<evidence type="ECO:0000256" key="1">
    <source>
        <dbReference type="SAM" id="MobiDB-lite"/>
    </source>
</evidence>
<accession>A0A5B7FP56</accession>
<evidence type="ECO:0000313" key="2">
    <source>
        <dbReference type="EMBL" id="MPC46144.1"/>
    </source>
</evidence>
<sequence>MIGATEAVKTSTLMRHVYRVIGDTTQLDLTPRPCFTPHSTALRTQTLTDPYQAETKRQRTTKYKDNFNTCSPKNTRHSHDNQNKSQYGAAGKGDEAKNNNSQNKTHFTIGPQVFLAARE</sequence>
<feature type="compositionally biased region" description="Basic and acidic residues" evidence="1">
    <location>
        <begin position="54"/>
        <end position="65"/>
    </location>
</feature>
<dbReference type="EMBL" id="VSRR010007064">
    <property type="protein sequence ID" value="MPC46144.1"/>
    <property type="molecule type" value="Genomic_DNA"/>
</dbReference>
<evidence type="ECO:0000313" key="3">
    <source>
        <dbReference type="Proteomes" id="UP000324222"/>
    </source>
</evidence>